<name>A0ABS1VDA9_9PROT</name>
<proteinExistence type="predicted"/>
<feature type="transmembrane region" description="Helical" evidence="1">
    <location>
        <begin position="42"/>
        <end position="62"/>
    </location>
</feature>
<protein>
    <submittedName>
        <fullName evidence="2">DUF3649 domain-containing protein</fullName>
    </submittedName>
</protein>
<sequence length="90" mass="9474">MRGWRWPGLLSRIVAAVLGGYAIGALVSVACAVLLPLPRSEAVVIGMMLSFLAYAGVVLWVFAARTAWRAWAGLLAPGLLLAASWAGRPV</sequence>
<dbReference type="InterPro" id="IPR022109">
    <property type="entry name" value="DUF3649"/>
</dbReference>
<keyword evidence="1" id="KW-1133">Transmembrane helix</keyword>
<keyword evidence="1" id="KW-0472">Membrane</keyword>
<evidence type="ECO:0000313" key="3">
    <source>
        <dbReference type="Proteomes" id="UP000606490"/>
    </source>
</evidence>
<keyword evidence="1" id="KW-0812">Transmembrane</keyword>
<dbReference type="EMBL" id="JAEUXJ010000014">
    <property type="protein sequence ID" value="MBL6458378.1"/>
    <property type="molecule type" value="Genomic_DNA"/>
</dbReference>
<keyword evidence="3" id="KW-1185">Reference proteome</keyword>
<gene>
    <name evidence="2" type="ORF">JMJ55_23855</name>
</gene>
<feature type="transmembrane region" description="Helical" evidence="1">
    <location>
        <begin position="12"/>
        <end position="35"/>
    </location>
</feature>
<evidence type="ECO:0000256" key="1">
    <source>
        <dbReference type="SAM" id="Phobius"/>
    </source>
</evidence>
<dbReference type="PROSITE" id="PS51257">
    <property type="entry name" value="PROKAR_LIPOPROTEIN"/>
    <property type="match status" value="1"/>
</dbReference>
<reference evidence="2 3" key="1">
    <citation type="submission" date="2021-01" db="EMBL/GenBank/DDBJ databases">
        <title>Belnapia mucosa sp. nov. and Belnapia arida sp. nov., isolated from the Tabernas Desert (Almeria, Spain).</title>
        <authorList>
            <person name="Molina-Menor E."/>
            <person name="Vidal-Verdu A."/>
            <person name="Calonge A."/>
            <person name="Satari L."/>
            <person name="Pereto Magraner J."/>
            <person name="Porcar Miralles M."/>
        </authorList>
    </citation>
    <scope>NUCLEOTIDE SEQUENCE [LARGE SCALE GENOMIC DNA]</scope>
    <source>
        <strain evidence="2 3">T6</strain>
    </source>
</reference>
<accession>A0ABS1VDA9</accession>
<comment type="caution">
    <text evidence="2">The sequence shown here is derived from an EMBL/GenBank/DDBJ whole genome shotgun (WGS) entry which is preliminary data.</text>
</comment>
<dbReference type="Proteomes" id="UP000606490">
    <property type="component" value="Unassembled WGS sequence"/>
</dbReference>
<organism evidence="2 3">
    <name type="scientific">Belnapia mucosa</name>
    <dbReference type="NCBI Taxonomy" id="2804532"/>
    <lineage>
        <taxon>Bacteria</taxon>
        <taxon>Pseudomonadati</taxon>
        <taxon>Pseudomonadota</taxon>
        <taxon>Alphaproteobacteria</taxon>
        <taxon>Acetobacterales</taxon>
        <taxon>Roseomonadaceae</taxon>
        <taxon>Belnapia</taxon>
    </lineage>
</organism>
<evidence type="ECO:0000313" key="2">
    <source>
        <dbReference type="EMBL" id="MBL6458378.1"/>
    </source>
</evidence>
<dbReference type="Pfam" id="PF12365">
    <property type="entry name" value="DUF3649"/>
    <property type="match status" value="1"/>
</dbReference>
<feature type="transmembrane region" description="Helical" evidence="1">
    <location>
        <begin position="68"/>
        <end position="87"/>
    </location>
</feature>